<evidence type="ECO:0000313" key="1">
    <source>
        <dbReference type="EMBL" id="MDB9537685.1"/>
    </source>
</evidence>
<accession>A0ABT5AK61</accession>
<evidence type="ECO:0000313" key="2">
    <source>
        <dbReference type="Proteomes" id="UP001211249"/>
    </source>
</evidence>
<sequence length="74" mass="8532">MLKLNLGCGFHTPISWLNVDYAIGAWLAKTRLFCNQSIKNLKLFTLTGQMIFFYVISQKNFLGMMIQFKGYTSD</sequence>
<gene>
    <name evidence="1" type="ORF">PN451_17920</name>
</gene>
<name>A0ABT5AK61_9CYAN</name>
<organism evidence="1 2">
    <name type="scientific">Dolichospermum planctonicum CS-1226</name>
    <dbReference type="NCBI Taxonomy" id="3021751"/>
    <lineage>
        <taxon>Bacteria</taxon>
        <taxon>Bacillati</taxon>
        <taxon>Cyanobacteriota</taxon>
        <taxon>Cyanophyceae</taxon>
        <taxon>Nostocales</taxon>
        <taxon>Aphanizomenonaceae</taxon>
        <taxon>Dolichospermum</taxon>
        <taxon>Dolichospermum planctonicum</taxon>
    </lineage>
</organism>
<comment type="caution">
    <text evidence="1">The sequence shown here is derived from an EMBL/GenBank/DDBJ whole genome shotgun (WGS) entry which is preliminary data.</text>
</comment>
<protein>
    <submittedName>
        <fullName evidence="1">Uncharacterized protein</fullName>
    </submittedName>
</protein>
<dbReference type="Proteomes" id="UP001211249">
    <property type="component" value="Unassembled WGS sequence"/>
</dbReference>
<keyword evidence="2" id="KW-1185">Reference proteome</keyword>
<dbReference type="EMBL" id="JAQMUC010000096">
    <property type="protein sequence ID" value="MDB9537685.1"/>
    <property type="molecule type" value="Genomic_DNA"/>
</dbReference>
<proteinExistence type="predicted"/>
<reference evidence="1 2" key="1">
    <citation type="submission" date="2023-01" db="EMBL/GenBank/DDBJ databases">
        <title>Genomes from the Australian National Cyanobacteria Reference Collection.</title>
        <authorList>
            <person name="Willis A."/>
            <person name="Lee E.M.F."/>
        </authorList>
    </citation>
    <scope>NUCLEOTIDE SEQUENCE [LARGE SCALE GENOMIC DNA]</scope>
    <source>
        <strain evidence="1 2">CS-1226</strain>
    </source>
</reference>